<dbReference type="Gene3D" id="2.60.40.2020">
    <property type="match status" value="1"/>
</dbReference>
<name>E8JPF1_STREI</name>
<dbReference type="Pfam" id="PF09394">
    <property type="entry name" value="Inhibitor_I42"/>
    <property type="match status" value="1"/>
</dbReference>
<feature type="transmembrane region" description="Helical" evidence="3">
    <location>
        <begin position="7"/>
        <end position="26"/>
    </location>
</feature>
<keyword evidence="3" id="KW-0812">Transmembrane</keyword>
<dbReference type="HOGENOM" id="CLU_148074_0_0_9"/>
<evidence type="ECO:0000313" key="6">
    <source>
        <dbReference type="Proteomes" id="UP000005699"/>
    </source>
</evidence>
<evidence type="ECO:0000313" key="5">
    <source>
        <dbReference type="EMBL" id="EFW88910.1"/>
    </source>
</evidence>
<dbReference type="AlphaFoldDB" id="E8JPF1"/>
<dbReference type="InterPro" id="IPR036331">
    <property type="entry name" value="Chagasin-like_sf"/>
</dbReference>
<dbReference type="GO" id="GO:0004869">
    <property type="term" value="F:cysteine-type endopeptidase inhibitor activity"/>
    <property type="evidence" value="ECO:0007669"/>
    <property type="project" value="UniProtKB-KW"/>
</dbReference>
<dbReference type="EMBL" id="AEVB01000027">
    <property type="protein sequence ID" value="EFW88910.1"/>
    <property type="molecule type" value="Genomic_DNA"/>
</dbReference>
<dbReference type="RefSeq" id="WP_004232651.1">
    <property type="nucleotide sequence ID" value="NZ_GL698429.1"/>
</dbReference>
<comment type="caution">
    <text evidence="5">The sequence shown here is derived from an EMBL/GenBank/DDBJ whole genome shotgun (WGS) entry which is preliminary data.</text>
</comment>
<sequence length="111" mass="12211">MSQKRKFLIALVALSGIIAVGLGLYFKLESPELTKVGDYVVKSDGMNFEIDLASNATTGYSWSARDVDEQYYSLGNTVYQTYPSKNIHVSSGGYYRLIGKVKKKLGKASSI</sequence>
<feature type="domain" description="Proteinase inhibitor I42 chagasin" evidence="4">
    <location>
        <begin position="45"/>
        <end position="96"/>
    </location>
</feature>
<organism evidence="5 6">
    <name type="scientific">Streptococcus equinus ATCC 9812</name>
    <dbReference type="NCBI Taxonomy" id="525379"/>
    <lineage>
        <taxon>Bacteria</taxon>
        <taxon>Bacillati</taxon>
        <taxon>Bacillota</taxon>
        <taxon>Bacilli</taxon>
        <taxon>Lactobacillales</taxon>
        <taxon>Streptococcaceae</taxon>
        <taxon>Streptococcus</taxon>
    </lineage>
</organism>
<dbReference type="SUPFAM" id="SSF141066">
    <property type="entry name" value="ICP-like"/>
    <property type="match status" value="1"/>
</dbReference>
<keyword evidence="3" id="KW-0472">Membrane</keyword>
<protein>
    <recommendedName>
        <fullName evidence="4">Proteinase inhibitor I42 chagasin domain-containing protein</fullName>
    </recommendedName>
</protein>
<gene>
    <name evidence="5" type="ORF">HMPREF0819_0874</name>
</gene>
<evidence type="ECO:0000259" key="4">
    <source>
        <dbReference type="Pfam" id="PF09394"/>
    </source>
</evidence>
<keyword evidence="2" id="KW-0789">Thiol protease inhibitor</keyword>
<proteinExistence type="predicted"/>
<evidence type="ECO:0000256" key="2">
    <source>
        <dbReference type="ARBA" id="ARBA00022704"/>
    </source>
</evidence>
<keyword evidence="3" id="KW-1133">Transmembrane helix</keyword>
<dbReference type="InterPro" id="IPR018990">
    <property type="entry name" value="Prot_inh_I42_chagasin"/>
</dbReference>
<keyword evidence="1" id="KW-0646">Protease inhibitor</keyword>
<evidence type="ECO:0000256" key="1">
    <source>
        <dbReference type="ARBA" id="ARBA00022690"/>
    </source>
</evidence>
<reference evidence="5 6" key="1">
    <citation type="submission" date="2010-12" db="EMBL/GenBank/DDBJ databases">
        <authorList>
            <person name="Muzny D."/>
            <person name="Qin X."/>
            <person name="Deng J."/>
            <person name="Jiang H."/>
            <person name="Liu Y."/>
            <person name="Qu J."/>
            <person name="Song X.-Z."/>
            <person name="Zhang L."/>
            <person name="Thornton R."/>
            <person name="Coyle M."/>
            <person name="Francisco L."/>
            <person name="Jackson L."/>
            <person name="Javaid M."/>
            <person name="Korchina V."/>
            <person name="Kovar C."/>
            <person name="Mata R."/>
            <person name="Mathew T."/>
            <person name="Ngo R."/>
            <person name="Nguyen L."/>
            <person name="Nguyen N."/>
            <person name="Okwuonu G."/>
            <person name="Ongeri F."/>
            <person name="Pham C."/>
            <person name="Simmons D."/>
            <person name="Wilczek-Boney K."/>
            <person name="Hale W."/>
            <person name="Jakkamsetti A."/>
            <person name="Pham P."/>
            <person name="Ruth R."/>
            <person name="San Lucas F."/>
            <person name="Warren J."/>
            <person name="Zhang J."/>
            <person name="Zhao Z."/>
            <person name="Zhou C."/>
            <person name="Zhu D."/>
            <person name="Lee S."/>
            <person name="Bess C."/>
            <person name="Blankenburg K."/>
            <person name="Forbes L."/>
            <person name="Fu Q."/>
            <person name="Gubbala S."/>
            <person name="Hirani K."/>
            <person name="Jayaseelan J.C."/>
            <person name="Lara F."/>
            <person name="Munidasa M."/>
            <person name="Palculict T."/>
            <person name="Patil S."/>
            <person name="Pu L.-L."/>
            <person name="Saada N."/>
            <person name="Tang L."/>
            <person name="Weissenberger G."/>
            <person name="Zhu Y."/>
            <person name="Hemphill L."/>
            <person name="Shang Y."/>
            <person name="Youmans B."/>
            <person name="Ayvaz T."/>
            <person name="Ross M."/>
            <person name="Santibanez J."/>
            <person name="Aqrawi P."/>
            <person name="Gross S."/>
            <person name="Joshi V."/>
            <person name="Fowler G."/>
            <person name="Nazareth L."/>
            <person name="Reid J."/>
            <person name="Worley K."/>
            <person name="Petrosino J."/>
            <person name="Highlander S."/>
            <person name="Gibbs R."/>
        </authorList>
    </citation>
    <scope>NUCLEOTIDE SEQUENCE [LARGE SCALE GENOMIC DNA]</scope>
    <source>
        <strain evidence="5 6">ATCC 9812</strain>
    </source>
</reference>
<dbReference type="Proteomes" id="UP000005699">
    <property type="component" value="Unassembled WGS sequence"/>
</dbReference>
<evidence type="ECO:0000256" key="3">
    <source>
        <dbReference type="SAM" id="Phobius"/>
    </source>
</evidence>
<accession>E8JPF1</accession>